<proteinExistence type="inferred from homology"/>
<dbReference type="GO" id="GO:0005524">
    <property type="term" value="F:ATP binding"/>
    <property type="evidence" value="ECO:0007669"/>
    <property type="project" value="InterPro"/>
</dbReference>
<evidence type="ECO:0000256" key="2">
    <source>
        <dbReference type="ARBA" id="ARBA00007025"/>
    </source>
</evidence>
<feature type="region of interest" description="Disordered" evidence="11">
    <location>
        <begin position="329"/>
        <end position="359"/>
    </location>
</feature>
<feature type="domain" description="Helicase C-terminal" evidence="13">
    <location>
        <begin position="720"/>
        <end position="876"/>
    </location>
</feature>
<evidence type="ECO:0000256" key="1">
    <source>
        <dbReference type="ARBA" id="ARBA00004123"/>
    </source>
</evidence>
<dbReference type="AlphaFoldDB" id="A0A9W9IF74"/>
<sequence>MASPTSGVAAEASRLQELNADVRNQDDLERDITRQADKFLAEKAEENDTKRLEKALVDKELVNLFSAVFLSQPAYFRLRKVDSQIRQAKNRLAQHVGTATRHRVENELRNLDARRLGLVKDIKEIQKRIDDRRQAQENAEGSHGPGRLPNESRRDYLLRTGKITPFELMTQAGPDGPLATLQDALIDAEDQQKEDEERQQAQSDPTASHRNLLRPELDFDETSDSTGRSSKRRKLDTTPVARKSPKVPRTRTPSSPDVDSEASYVASEGSVASEDEDFMPDTVPESATRPRKRGKAESELEDLSGVDDGNEKIYQDRLQKWIRRRSAARKRAQDSSIKEEEGEEEDADEWLKPHPSEPDMDLQNGLRIPGDIAKYLFSYQRTGVQWLWELHQQSVGGIIGDEMGLGKTIQAIAYLASLHHSNMYTKPAIVVCPATLMKQWVNEFHRWWPPFRVSILHSSGSGMMNVGKESSRENALTSEMVGSSHSRHLSAGQKAAKKIIRRVKEEGHVLVTTYSGLQSYADALVDVEWGCAVLDEGHKIRNPDAGITFSCKELRTAHRIILSGTPMQNSLIDLWSLFDFVFPMRLGTLVTFKNQFEIPIRQGGYASATNLQVQTAAQCAATLKDAISPYLLQRYKADVTADLPQKTEQVIFCKLTQEQRTIYKRFLESNDMMSIMRGRRNSLFGIDILRKICNHPDLVDRELRSQEPDYGESERSGKMQVLKGLLEVWRDTGHKTLLFAQTRQMLDIIQKFIGTLGGFQFRRMDGNTPIKDRQTMVDEFNKEPDIHVFLLTTRVGGIGVNLTGADRVIIYDPDWNPSTDMQARERAWRLGQKRDVTIFRLMMKGTIEEKIYHRQIFKQFLTNKITRDPQQREGFQASDLYDLFSLTDENDKELETTKLFKNADVTYQEEDKATPPPSKKGGQGRKSQSQTPKPDGEDIRTVQGVANVEEFTPADDDRDENGNVKTAEDRIMHGIFARSGVHAALEHDHIINGKRTVRADPKLVEAAARRVAAEAAAELRKAEEAARSVPIGLPTWTGQFGVAGRTDLGGASSSRPAARGPSSSHLLSNLNPSASRSPSHDSAASGPGRMPRGKDFMPLIRDFLRSRRGPVFTQVIVDQFNHYCTNPQRVAEFQAMLKTVARLERDRGGRGRWTLKPEFAGDSGDTTPGAG</sequence>
<evidence type="ECO:0000313" key="15">
    <source>
        <dbReference type="Proteomes" id="UP001149163"/>
    </source>
</evidence>
<dbReference type="SMART" id="SM00490">
    <property type="entry name" value="HELICc"/>
    <property type="match status" value="1"/>
</dbReference>
<dbReference type="PROSITE" id="PS51192">
    <property type="entry name" value="HELICASE_ATP_BIND_1"/>
    <property type="match status" value="1"/>
</dbReference>
<keyword evidence="15" id="KW-1185">Reference proteome</keyword>
<dbReference type="Proteomes" id="UP001149163">
    <property type="component" value="Unassembled WGS sequence"/>
</dbReference>
<dbReference type="OrthoDB" id="413460at2759"/>
<dbReference type="Pfam" id="PF25875">
    <property type="entry name" value="WHD_Rad26_CSB"/>
    <property type="match status" value="1"/>
</dbReference>
<comment type="caution">
    <text evidence="14">The sequence shown here is derived from an EMBL/GenBank/DDBJ whole genome shotgun (WGS) entry which is preliminary data.</text>
</comment>
<keyword evidence="3" id="KW-0547">Nucleotide-binding</keyword>
<evidence type="ECO:0000259" key="12">
    <source>
        <dbReference type="PROSITE" id="PS51192"/>
    </source>
</evidence>
<gene>
    <name evidence="14" type="ORF">N7482_001204</name>
</gene>
<feature type="domain" description="Helicase ATP-binding" evidence="12">
    <location>
        <begin position="388"/>
        <end position="584"/>
    </location>
</feature>
<keyword evidence="5" id="KW-0378">Hydrolase</keyword>
<dbReference type="RefSeq" id="XP_056546935.1">
    <property type="nucleotide sequence ID" value="XM_056683329.1"/>
</dbReference>
<reference evidence="14" key="2">
    <citation type="journal article" date="2023" name="IMA Fungus">
        <title>Comparative genomic study of the Penicillium genus elucidates a diverse pangenome and 15 lateral gene transfer events.</title>
        <authorList>
            <person name="Petersen C."/>
            <person name="Sorensen T."/>
            <person name="Nielsen M.R."/>
            <person name="Sondergaard T.E."/>
            <person name="Sorensen J.L."/>
            <person name="Fitzpatrick D.A."/>
            <person name="Frisvad J.C."/>
            <person name="Nielsen K.L."/>
        </authorList>
    </citation>
    <scope>NUCLEOTIDE SEQUENCE</scope>
    <source>
        <strain evidence="14">IBT 26290</strain>
    </source>
</reference>
<feature type="compositionally biased region" description="Low complexity" evidence="11">
    <location>
        <begin position="1049"/>
        <end position="1075"/>
    </location>
</feature>
<evidence type="ECO:0000256" key="10">
    <source>
        <dbReference type="ARBA" id="ARBA00023242"/>
    </source>
</evidence>
<evidence type="ECO:0000256" key="8">
    <source>
        <dbReference type="ARBA" id="ARBA00023125"/>
    </source>
</evidence>
<evidence type="ECO:0000256" key="4">
    <source>
        <dbReference type="ARBA" id="ARBA00022763"/>
    </source>
</evidence>
<evidence type="ECO:0000256" key="11">
    <source>
        <dbReference type="SAM" id="MobiDB-lite"/>
    </source>
</evidence>
<dbReference type="SMART" id="SM00487">
    <property type="entry name" value="DEXDc"/>
    <property type="match status" value="1"/>
</dbReference>
<dbReference type="PANTHER" id="PTHR45629:SF7">
    <property type="entry name" value="DNA EXCISION REPAIR PROTEIN ERCC-6-RELATED"/>
    <property type="match status" value="1"/>
</dbReference>
<dbReference type="GO" id="GO:0016787">
    <property type="term" value="F:hydrolase activity"/>
    <property type="evidence" value="ECO:0007669"/>
    <property type="project" value="UniProtKB-KW"/>
</dbReference>
<comment type="subcellular location">
    <subcellularLocation>
        <location evidence="1">Nucleus</location>
    </subcellularLocation>
</comment>
<dbReference type="InterPro" id="IPR000330">
    <property type="entry name" value="SNF2_N"/>
</dbReference>
<keyword evidence="8" id="KW-0238">DNA-binding</keyword>
<evidence type="ECO:0000256" key="7">
    <source>
        <dbReference type="ARBA" id="ARBA00022840"/>
    </source>
</evidence>
<keyword evidence="6" id="KW-0347">Helicase</keyword>
<dbReference type="GeneID" id="81422505"/>
<reference evidence="14" key="1">
    <citation type="submission" date="2022-11" db="EMBL/GenBank/DDBJ databases">
        <authorList>
            <person name="Petersen C."/>
        </authorList>
    </citation>
    <scope>NUCLEOTIDE SEQUENCE</scope>
    <source>
        <strain evidence="14">IBT 26290</strain>
    </source>
</reference>
<feature type="region of interest" description="Disordered" evidence="11">
    <location>
        <begin position="906"/>
        <end position="939"/>
    </location>
</feature>
<dbReference type="EMBL" id="JAPQKN010000001">
    <property type="protein sequence ID" value="KAJ5175327.1"/>
    <property type="molecule type" value="Genomic_DNA"/>
</dbReference>
<keyword evidence="7" id="KW-0067">ATP-binding</keyword>
<dbReference type="SUPFAM" id="SSF52540">
    <property type="entry name" value="P-loop containing nucleoside triphosphate hydrolases"/>
    <property type="match status" value="2"/>
</dbReference>
<keyword evidence="4" id="KW-0227">DNA damage</keyword>
<dbReference type="InterPro" id="IPR050496">
    <property type="entry name" value="SNF2_RAD54_helicase_repair"/>
</dbReference>
<feature type="region of interest" description="Disordered" evidence="11">
    <location>
        <begin position="131"/>
        <end position="153"/>
    </location>
</feature>
<dbReference type="CDD" id="cd22254">
    <property type="entry name" value="CSB_WHD"/>
    <property type="match status" value="1"/>
</dbReference>
<accession>A0A9W9IF74</accession>
<dbReference type="GO" id="GO:0008094">
    <property type="term" value="F:ATP-dependent activity, acting on DNA"/>
    <property type="evidence" value="ECO:0007669"/>
    <property type="project" value="TreeGrafter"/>
</dbReference>
<organism evidence="14 15">
    <name type="scientific">Penicillium canariense</name>
    <dbReference type="NCBI Taxonomy" id="189055"/>
    <lineage>
        <taxon>Eukaryota</taxon>
        <taxon>Fungi</taxon>
        <taxon>Dikarya</taxon>
        <taxon>Ascomycota</taxon>
        <taxon>Pezizomycotina</taxon>
        <taxon>Eurotiomycetes</taxon>
        <taxon>Eurotiomycetidae</taxon>
        <taxon>Eurotiales</taxon>
        <taxon>Aspergillaceae</taxon>
        <taxon>Penicillium</taxon>
    </lineage>
</organism>
<name>A0A9W9IF74_9EURO</name>
<dbReference type="Gene3D" id="3.40.50.300">
    <property type="entry name" value="P-loop containing nucleotide triphosphate hydrolases"/>
    <property type="match status" value="1"/>
</dbReference>
<keyword evidence="9" id="KW-0234">DNA repair</keyword>
<dbReference type="CDD" id="cd18793">
    <property type="entry name" value="SF2_C_SNF"/>
    <property type="match status" value="1"/>
</dbReference>
<feature type="region of interest" description="Disordered" evidence="11">
    <location>
        <begin position="1044"/>
        <end position="1094"/>
    </location>
</feature>
<dbReference type="GO" id="GO:0005634">
    <property type="term" value="C:nucleus"/>
    <property type="evidence" value="ECO:0007669"/>
    <property type="project" value="TreeGrafter"/>
</dbReference>
<dbReference type="InterPro" id="IPR058951">
    <property type="entry name" value="WHD_Rad26_CSB-like"/>
</dbReference>
<dbReference type="PROSITE" id="PS51194">
    <property type="entry name" value="HELICASE_CTER"/>
    <property type="match status" value="1"/>
</dbReference>
<dbReference type="PANTHER" id="PTHR45629">
    <property type="entry name" value="SNF2/RAD54 FAMILY MEMBER"/>
    <property type="match status" value="1"/>
</dbReference>
<dbReference type="InterPro" id="IPR049730">
    <property type="entry name" value="SNF2/RAD54-like_C"/>
</dbReference>
<evidence type="ECO:0000256" key="6">
    <source>
        <dbReference type="ARBA" id="ARBA00022806"/>
    </source>
</evidence>
<evidence type="ECO:0000256" key="5">
    <source>
        <dbReference type="ARBA" id="ARBA00022801"/>
    </source>
</evidence>
<dbReference type="FunFam" id="3.40.50.10810:FF:000039">
    <property type="entry name" value="DNA repair protein Rhp26/Rad26"/>
    <property type="match status" value="1"/>
</dbReference>
<dbReference type="InterPro" id="IPR001650">
    <property type="entry name" value="Helicase_C-like"/>
</dbReference>
<dbReference type="GO" id="GO:0006283">
    <property type="term" value="P:transcription-coupled nucleotide-excision repair"/>
    <property type="evidence" value="ECO:0007669"/>
    <property type="project" value="TreeGrafter"/>
</dbReference>
<comment type="similarity">
    <text evidence="2">Belongs to the SNF2/RAD54 helicase family.</text>
</comment>
<keyword evidence="10" id="KW-0539">Nucleus</keyword>
<dbReference type="InterPro" id="IPR038718">
    <property type="entry name" value="SNF2-like_sf"/>
</dbReference>
<evidence type="ECO:0000259" key="13">
    <source>
        <dbReference type="PROSITE" id="PS51194"/>
    </source>
</evidence>
<feature type="region of interest" description="Disordered" evidence="11">
    <location>
        <begin position="189"/>
        <end position="308"/>
    </location>
</feature>
<dbReference type="CDD" id="cd18000">
    <property type="entry name" value="DEXHc_ERCC6"/>
    <property type="match status" value="1"/>
</dbReference>
<dbReference type="Pfam" id="PF00271">
    <property type="entry name" value="Helicase_C"/>
    <property type="match status" value="1"/>
</dbReference>
<protein>
    <submittedName>
        <fullName evidence="14">DNA repair protein rhp26</fullName>
    </submittedName>
</protein>
<evidence type="ECO:0000313" key="14">
    <source>
        <dbReference type="EMBL" id="KAJ5175327.1"/>
    </source>
</evidence>
<dbReference type="InterPro" id="IPR027417">
    <property type="entry name" value="P-loop_NTPase"/>
</dbReference>
<feature type="region of interest" description="Disordered" evidence="11">
    <location>
        <begin position="1"/>
        <end position="26"/>
    </location>
</feature>
<dbReference type="Gene3D" id="3.40.50.10810">
    <property type="entry name" value="Tandem AAA-ATPase domain"/>
    <property type="match status" value="1"/>
</dbReference>
<dbReference type="InterPro" id="IPR014001">
    <property type="entry name" value="Helicase_ATP-bd"/>
</dbReference>
<evidence type="ECO:0000256" key="9">
    <source>
        <dbReference type="ARBA" id="ARBA00023204"/>
    </source>
</evidence>
<evidence type="ECO:0000256" key="3">
    <source>
        <dbReference type="ARBA" id="ARBA00022741"/>
    </source>
</evidence>
<dbReference type="Pfam" id="PF00176">
    <property type="entry name" value="SNF2-rel_dom"/>
    <property type="match status" value="1"/>
</dbReference>